<dbReference type="AlphaFoldDB" id="A0AAX2JB04"/>
<organism evidence="1 2">
    <name type="scientific">Fusobacterium ulcerans</name>
    <dbReference type="NCBI Taxonomy" id="861"/>
    <lineage>
        <taxon>Bacteria</taxon>
        <taxon>Fusobacteriati</taxon>
        <taxon>Fusobacteriota</taxon>
        <taxon>Fusobacteriia</taxon>
        <taxon>Fusobacteriales</taxon>
        <taxon>Fusobacteriaceae</taxon>
        <taxon>Fusobacterium</taxon>
    </lineage>
</organism>
<dbReference type="KEGG" id="ful:C4N20_12255"/>
<evidence type="ECO:0000313" key="1">
    <source>
        <dbReference type="EMBL" id="SQJ00853.1"/>
    </source>
</evidence>
<gene>
    <name evidence="1" type="ORF">NCTC12112_01011</name>
</gene>
<accession>A0AAX2JB04</accession>
<dbReference type="RefSeq" id="WP_005976773.1">
    <property type="nucleotide sequence ID" value="NZ_CABKNW010000001.1"/>
</dbReference>
<dbReference type="GO" id="GO:0003677">
    <property type="term" value="F:DNA binding"/>
    <property type="evidence" value="ECO:0007669"/>
    <property type="project" value="InterPro"/>
</dbReference>
<evidence type="ECO:0008006" key="3">
    <source>
        <dbReference type="Google" id="ProtNLM"/>
    </source>
</evidence>
<sequence length="70" mass="8124">MEENRELYFMIEKIMSSKGISQAHIARKLEVNRADINLTLKNLKQGKSITTKKLFSLLRVLEISFILNSK</sequence>
<dbReference type="Gene3D" id="1.10.260.40">
    <property type="entry name" value="lambda repressor-like DNA-binding domains"/>
    <property type="match status" value="1"/>
</dbReference>
<proteinExistence type="predicted"/>
<dbReference type="EMBL" id="LS483487">
    <property type="protein sequence ID" value="SQJ00853.1"/>
    <property type="molecule type" value="Genomic_DNA"/>
</dbReference>
<reference evidence="1 2" key="1">
    <citation type="submission" date="2018-06" db="EMBL/GenBank/DDBJ databases">
        <authorList>
            <consortium name="Pathogen Informatics"/>
            <person name="Doyle S."/>
        </authorList>
    </citation>
    <scope>NUCLEOTIDE SEQUENCE [LARGE SCALE GENOMIC DNA]</scope>
    <source>
        <strain evidence="1 2">NCTC12112</strain>
    </source>
</reference>
<dbReference type="InterPro" id="IPR010982">
    <property type="entry name" value="Lambda_DNA-bd_dom_sf"/>
</dbReference>
<dbReference type="GeneID" id="78455589"/>
<dbReference type="Proteomes" id="UP000249008">
    <property type="component" value="Chromosome 1"/>
</dbReference>
<protein>
    <recommendedName>
        <fullName evidence="3">HTH cro/C1-type domain-containing protein</fullName>
    </recommendedName>
</protein>
<name>A0AAX2JB04_9FUSO</name>
<evidence type="ECO:0000313" key="2">
    <source>
        <dbReference type="Proteomes" id="UP000249008"/>
    </source>
</evidence>
<dbReference type="SUPFAM" id="SSF47413">
    <property type="entry name" value="lambda repressor-like DNA-binding domains"/>
    <property type="match status" value="1"/>
</dbReference>